<protein>
    <submittedName>
        <fullName evidence="8">Uncharacterized protein</fullName>
    </submittedName>
</protein>
<keyword evidence="3" id="KW-0677">Repeat</keyword>
<dbReference type="InterPro" id="IPR036055">
    <property type="entry name" value="LDL_receptor-like_sf"/>
</dbReference>
<comment type="subcellular location">
    <subcellularLocation>
        <location evidence="1">Membrane</location>
        <topology evidence="1">Single-pass membrane protein</topology>
    </subcellularLocation>
</comment>
<evidence type="ECO:0000256" key="5">
    <source>
        <dbReference type="ARBA" id="ARBA00023136"/>
    </source>
</evidence>
<feature type="non-terminal residue" evidence="8">
    <location>
        <position position="1"/>
    </location>
</feature>
<dbReference type="CDD" id="cd00112">
    <property type="entry name" value="LDLa"/>
    <property type="match status" value="1"/>
</dbReference>
<proteinExistence type="predicted"/>
<dbReference type="GO" id="GO:0005886">
    <property type="term" value="C:plasma membrane"/>
    <property type="evidence" value="ECO:0007669"/>
    <property type="project" value="TreeGrafter"/>
</dbReference>
<gene>
    <name evidence="8" type="ORF">XAT740_LOCUS55980</name>
</gene>
<evidence type="ECO:0000313" key="9">
    <source>
        <dbReference type="Proteomes" id="UP000663828"/>
    </source>
</evidence>
<evidence type="ECO:0000256" key="6">
    <source>
        <dbReference type="ARBA" id="ARBA00023157"/>
    </source>
</evidence>
<dbReference type="Proteomes" id="UP000663828">
    <property type="component" value="Unassembled WGS sequence"/>
</dbReference>
<comment type="caution">
    <text evidence="8">The sequence shown here is derived from an EMBL/GenBank/DDBJ whole genome shotgun (WGS) entry which is preliminary data.</text>
</comment>
<evidence type="ECO:0000256" key="2">
    <source>
        <dbReference type="ARBA" id="ARBA00022692"/>
    </source>
</evidence>
<dbReference type="GO" id="GO:0016192">
    <property type="term" value="P:vesicle-mediated transport"/>
    <property type="evidence" value="ECO:0007669"/>
    <property type="project" value="UniProtKB-ARBA"/>
</dbReference>
<evidence type="ECO:0000256" key="3">
    <source>
        <dbReference type="ARBA" id="ARBA00022737"/>
    </source>
</evidence>
<dbReference type="EMBL" id="CAJNOR010010740">
    <property type="protein sequence ID" value="CAF1656302.1"/>
    <property type="molecule type" value="Genomic_DNA"/>
</dbReference>
<dbReference type="PROSITE" id="PS50068">
    <property type="entry name" value="LDLRA_2"/>
    <property type="match status" value="2"/>
</dbReference>
<comment type="caution">
    <text evidence="7">Lacks conserved residue(s) required for the propagation of feature annotation.</text>
</comment>
<keyword evidence="9" id="KW-1185">Reference proteome</keyword>
<keyword evidence="2" id="KW-0812">Transmembrane</keyword>
<dbReference type="InterPro" id="IPR050685">
    <property type="entry name" value="LDLR"/>
</dbReference>
<dbReference type="SUPFAM" id="SSF57424">
    <property type="entry name" value="LDL receptor-like module"/>
    <property type="match status" value="2"/>
</dbReference>
<evidence type="ECO:0000313" key="8">
    <source>
        <dbReference type="EMBL" id="CAF1656302.1"/>
    </source>
</evidence>
<keyword evidence="4" id="KW-1133">Transmembrane helix</keyword>
<dbReference type="PRINTS" id="PR00261">
    <property type="entry name" value="LDLRECEPTOR"/>
</dbReference>
<name>A0A816EZX6_ADIRI</name>
<dbReference type="Pfam" id="PF00057">
    <property type="entry name" value="Ldl_recept_a"/>
    <property type="match status" value="1"/>
</dbReference>
<evidence type="ECO:0000256" key="7">
    <source>
        <dbReference type="PROSITE-ProRule" id="PRU00124"/>
    </source>
</evidence>
<dbReference type="Gene3D" id="4.10.400.10">
    <property type="entry name" value="Low-density Lipoprotein Receptor"/>
    <property type="match status" value="1"/>
</dbReference>
<dbReference type="PANTHER" id="PTHR24270">
    <property type="entry name" value="LOW-DENSITY LIPOPROTEIN RECEPTOR-RELATED"/>
    <property type="match status" value="1"/>
</dbReference>
<organism evidence="8 9">
    <name type="scientific">Adineta ricciae</name>
    <name type="common">Rotifer</name>
    <dbReference type="NCBI Taxonomy" id="249248"/>
    <lineage>
        <taxon>Eukaryota</taxon>
        <taxon>Metazoa</taxon>
        <taxon>Spiralia</taxon>
        <taxon>Gnathifera</taxon>
        <taxon>Rotifera</taxon>
        <taxon>Eurotatoria</taxon>
        <taxon>Bdelloidea</taxon>
        <taxon>Adinetida</taxon>
        <taxon>Adinetidae</taxon>
        <taxon>Adineta</taxon>
    </lineage>
</organism>
<evidence type="ECO:0000256" key="4">
    <source>
        <dbReference type="ARBA" id="ARBA00022989"/>
    </source>
</evidence>
<dbReference type="AlphaFoldDB" id="A0A816EZX6"/>
<reference evidence="8" key="1">
    <citation type="submission" date="2021-02" db="EMBL/GenBank/DDBJ databases">
        <authorList>
            <person name="Nowell W R."/>
        </authorList>
    </citation>
    <scope>NUCLEOTIDE SEQUENCE</scope>
</reference>
<feature type="disulfide bond" evidence="7">
    <location>
        <begin position="218"/>
        <end position="233"/>
    </location>
</feature>
<dbReference type="SMART" id="SM00192">
    <property type="entry name" value="LDLa"/>
    <property type="match status" value="2"/>
</dbReference>
<accession>A0A816EZX6</accession>
<dbReference type="InterPro" id="IPR002172">
    <property type="entry name" value="LDrepeatLR_classA_rpt"/>
</dbReference>
<feature type="disulfide bond" evidence="7">
    <location>
        <begin position="249"/>
        <end position="267"/>
    </location>
</feature>
<evidence type="ECO:0000256" key="1">
    <source>
        <dbReference type="ARBA" id="ARBA00004167"/>
    </source>
</evidence>
<keyword evidence="6 7" id="KW-1015">Disulfide bond</keyword>
<keyword evidence="5" id="KW-0472">Membrane</keyword>
<sequence length="331" mass="39377">MACPKSFRLFSFYILYIIEMSRPVQHYMFEHTLYPEQSSMYRDCFRMPKAYGNYKERYTVDADNYIHYCIRNEKNQKNKLLRQCGKHGKKRTFSSLYEQSYEEDWLIANDIPSDLVDAYGEYFILRKSNLNDSKLNRMHKNFICICSPSKSIGRYCEYFLPYEDDVEFSGYLSLFDWYINKRTELISISHPVTCYSLLGSLCLDKFNREKCLDWRDICDGQWDCFNGEDERQCFQLEMNSCQSEVEFRCRNGLCIPRAFLFDGDFDCMDGSDERHEFNDKRCYELAQFDCDERICPYNTFSCGDGQCVDWEDGIVYGNLEYFVGSVEEMPG</sequence>